<proteinExistence type="inferred from homology"/>
<dbReference type="KEGG" id="eaj:Q3M24_00145"/>
<dbReference type="EC" id="3.1.21.-" evidence="6"/>
<keyword evidence="3" id="KW-0238">DNA-binding</keyword>
<protein>
    <submittedName>
        <fullName evidence="6">Restriction endonuclease subunit S</fullName>
        <ecNumber evidence="6">3.1.21.-</ecNumber>
    </submittedName>
</protein>
<comment type="similarity">
    <text evidence="1">Belongs to the type-I restriction system S methylase family.</text>
</comment>
<dbReference type="Gene3D" id="3.90.220.20">
    <property type="entry name" value="DNA methylase specificity domains"/>
    <property type="match status" value="2"/>
</dbReference>
<evidence type="ECO:0000256" key="1">
    <source>
        <dbReference type="ARBA" id="ARBA00010923"/>
    </source>
</evidence>
<dbReference type="PANTHER" id="PTHR43140:SF1">
    <property type="entry name" value="TYPE I RESTRICTION ENZYME ECOKI SPECIFICITY SUBUNIT"/>
    <property type="match status" value="1"/>
</dbReference>
<dbReference type="REBASE" id="963945">
    <property type="entry name" value="S.EaeRat1ORF140P"/>
</dbReference>
<dbReference type="PANTHER" id="PTHR43140">
    <property type="entry name" value="TYPE-1 RESTRICTION ENZYME ECOKI SPECIFICITY PROTEIN"/>
    <property type="match status" value="1"/>
</dbReference>
<dbReference type="GO" id="GO:0004519">
    <property type="term" value="F:endonuclease activity"/>
    <property type="evidence" value="ECO:0007669"/>
    <property type="project" value="UniProtKB-KW"/>
</dbReference>
<evidence type="ECO:0000256" key="2">
    <source>
        <dbReference type="ARBA" id="ARBA00022747"/>
    </source>
</evidence>
<keyword evidence="2" id="KW-0680">Restriction system</keyword>
<gene>
    <name evidence="6" type="ORF">Q3M24_00145</name>
</gene>
<dbReference type="EMBL" id="CP159373">
    <property type="protein sequence ID" value="XCN73210.1"/>
    <property type="molecule type" value="Genomic_DNA"/>
</dbReference>
<dbReference type="GO" id="GO:0016787">
    <property type="term" value="F:hydrolase activity"/>
    <property type="evidence" value="ECO:0007669"/>
    <property type="project" value="UniProtKB-KW"/>
</dbReference>
<feature type="domain" description="Type I restriction modification DNA specificity" evidence="5">
    <location>
        <begin position="280"/>
        <end position="432"/>
    </location>
</feature>
<dbReference type="AlphaFoldDB" id="A0AAU8LW23"/>
<feature type="region of interest" description="Disordered" evidence="4">
    <location>
        <begin position="493"/>
        <end position="513"/>
    </location>
</feature>
<accession>A0AAU8LW23</accession>
<name>A0AAU8LW23_9BACT</name>
<evidence type="ECO:0000259" key="5">
    <source>
        <dbReference type="Pfam" id="PF01420"/>
    </source>
</evidence>
<keyword evidence="6" id="KW-0255">Endonuclease</keyword>
<evidence type="ECO:0000256" key="4">
    <source>
        <dbReference type="SAM" id="MobiDB-lite"/>
    </source>
</evidence>
<keyword evidence="6" id="KW-0540">Nuclease</keyword>
<dbReference type="InterPro" id="IPR000055">
    <property type="entry name" value="Restrct_endonuc_typeI_TRD"/>
</dbReference>
<dbReference type="InterPro" id="IPR051212">
    <property type="entry name" value="Type-I_RE_S_subunit"/>
</dbReference>
<dbReference type="CDD" id="cd17282">
    <property type="entry name" value="RMtype1_S_Eco16444ORF1681_TRD1-CR1_like"/>
    <property type="match status" value="1"/>
</dbReference>
<dbReference type="Pfam" id="PF01420">
    <property type="entry name" value="Methylase_S"/>
    <property type="match status" value="1"/>
</dbReference>
<dbReference type="InterPro" id="IPR044946">
    <property type="entry name" value="Restrct_endonuc_typeI_TRD_sf"/>
</dbReference>
<feature type="compositionally biased region" description="Basic residues" evidence="4">
    <location>
        <begin position="494"/>
        <end position="513"/>
    </location>
</feature>
<dbReference type="SUPFAM" id="SSF116734">
    <property type="entry name" value="DNA methylase specificity domain"/>
    <property type="match status" value="2"/>
</dbReference>
<organism evidence="6">
    <name type="scientific">Candidatus Electrothrix aestuarii</name>
    <dbReference type="NCBI Taxonomy" id="3062594"/>
    <lineage>
        <taxon>Bacteria</taxon>
        <taxon>Pseudomonadati</taxon>
        <taxon>Thermodesulfobacteriota</taxon>
        <taxon>Desulfobulbia</taxon>
        <taxon>Desulfobulbales</taxon>
        <taxon>Desulfobulbaceae</taxon>
        <taxon>Candidatus Electrothrix</taxon>
    </lineage>
</organism>
<sequence>MKDKDITLGDISDTDINRSGPSGAEFVYVDISSVDRSFKAIINPKKLKTSKAPSRAKQHLKSGDVLVSMTRPNLNAVALVPPALNGAIGSTGFHVLRSKWVEPKFIFYLVQSREFVDDMSLRVQGALYPAVRPADISSFFFPPFSLSYQRSVVARLEELFSELDKGIESLKTAREQLKFYRQALLKHAFEGKLTEQWRKDNADKLETADQLLERIRHEREDRYQQQLEEWKVAVERWEDGGKEGKKPSKPRKLKEKELLTEEQLAMLPDLPDTYAYTYLSELGDLGRGKSKHRPRNAPQLFGGKYPFVQTGEVKAANRVVTDYSQTLSEFGLAQSKLWPEGTLCITIAANIAETAFLGFDGCFPDSVVGFTAYEELVDSRYVELFIASVRERIEAYAPATAQKNINLTTLENLVVPLTSKEEQLQLIDYMDEQFSVIGQNVKGIEENLLRSETLRQSILKKAFSGQLVPQDPNDEPASVLLERIAKEKEAAAAKAKKATKAKTAKKRAKKGCT</sequence>
<reference evidence="6" key="2">
    <citation type="submission" date="2024-06" db="EMBL/GenBank/DDBJ databases">
        <authorList>
            <person name="Plum-Jensen L.E."/>
            <person name="Schramm A."/>
            <person name="Marshall I.P.G."/>
        </authorList>
    </citation>
    <scope>NUCLEOTIDE SEQUENCE</scope>
    <source>
        <strain evidence="6">Rat1</strain>
    </source>
</reference>
<dbReference type="GO" id="GO:0009307">
    <property type="term" value="P:DNA restriction-modification system"/>
    <property type="evidence" value="ECO:0007669"/>
    <property type="project" value="UniProtKB-KW"/>
</dbReference>
<evidence type="ECO:0000313" key="6">
    <source>
        <dbReference type="EMBL" id="XCN73210.1"/>
    </source>
</evidence>
<evidence type="ECO:0000256" key="3">
    <source>
        <dbReference type="ARBA" id="ARBA00023125"/>
    </source>
</evidence>
<keyword evidence="6" id="KW-0378">Hydrolase</keyword>
<reference evidence="6" key="1">
    <citation type="journal article" date="2024" name="Syst. Appl. Microbiol.">
        <title>First single-strain enrichments of Electrothrix cable bacteria, description of E. aestuarii sp. nov. and E. rattekaaiensis sp. nov., and proposal of a cable bacteria taxonomy following the rules of the SeqCode.</title>
        <authorList>
            <person name="Plum-Jensen L.E."/>
            <person name="Schramm A."/>
            <person name="Marshall I.P.G."/>
        </authorList>
    </citation>
    <scope>NUCLEOTIDE SEQUENCE</scope>
    <source>
        <strain evidence="6">Rat1</strain>
    </source>
</reference>
<dbReference type="GO" id="GO:0003677">
    <property type="term" value="F:DNA binding"/>
    <property type="evidence" value="ECO:0007669"/>
    <property type="project" value="UniProtKB-KW"/>
</dbReference>